<reference evidence="1 2" key="1">
    <citation type="submission" date="2024-06" db="EMBL/GenBank/DDBJ databases">
        <title>A chromosome-level genome assembly of beet webworm, Loxostege sticticalis.</title>
        <authorList>
            <person name="Zhang Y."/>
        </authorList>
    </citation>
    <scope>NUCLEOTIDE SEQUENCE [LARGE SCALE GENOMIC DNA]</scope>
    <source>
        <strain evidence="1">AQ028</strain>
        <tissue evidence="1">Male pupae</tissue>
    </source>
</reference>
<proteinExistence type="predicted"/>
<name>A0ABD0S6T7_LOXSC</name>
<accession>A0ABD0S6T7</accession>
<evidence type="ECO:0000313" key="1">
    <source>
        <dbReference type="EMBL" id="KAL0809780.1"/>
    </source>
</evidence>
<gene>
    <name evidence="1" type="ORF">ABMA28_011276</name>
</gene>
<dbReference type="EMBL" id="JBEDNZ010000028">
    <property type="protein sequence ID" value="KAL0809780.1"/>
    <property type="molecule type" value="Genomic_DNA"/>
</dbReference>
<comment type="caution">
    <text evidence="1">The sequence shown here is derived from an EMBL/GenBank/DDBJ whole genome shotgun (WGS) entry which is preliminary data.</text>
</comment>
<dbReference type="AlphaFoldDB" id="A0ABD0S6T7"/>
<sequence length="49" mass="5269">MAVQLPTRLGGWAEACDAAPLDPLLATSDLPPELLKQEKLTRSVACLHK</sequence>
<evidence type="ECO:0000313" key="2">
    <source>
        <dbReference type="Proteomes" id="UP001549921"/>
    </source>
</evidence>
<organism evidence="1 2">
    <name type="scientific">Loxostege sticticalis</name>
    <name type="common">Beet webworm moth</name>
    <dbReference type="NCBI Taxonomy" id="481309"/>
    <lineage>
        <taxon>Eukaryota</taxon>
        <taxon>Metazoa</taxon>
        <taxon>Ecdysozoa</taxon>
        <taxon>Arthropoda</taxon>
        <taxon>Hexapoda</taxon>
        <taxon>Insecta</taxon>
        <taxon>Pterygota</taxon>
        <taxon>Neoptera</taxon>
        <taxon>Endopterygota</taxon>
        <taxon>Lepidoptera</taxon>
        <taxon>Glossata</taxon>
        <taxon>Ditrysia</taxon>
        <taxon>Pyraloidea</taxon>
        <taxon>Crambidae</taxon>
        <taxon>Pyraustinae</taxon>
        <taxon>Loxostege</taxon>
    </lineage>
</organism>
<protein>
    <submittedName>
        <fullName evidence="1">Uncharacterized protein</fullName>
    </submittedName>
</protein>
<dbReference type="Proteomes" id="UP001549921">
    <property type="component" value="Unassembled WGS sequence"/>
</dbReference>